<dbReference type="Proteomes" id="UP000284557">
    <property type="component" value="Unassembled WGS sequence"/>
</dbReference>
<sequence>MRTRPDWDLRELVYVDTDLEQVVDEVAYDQLTSQLAAALAAAMAGRPETAMRAWRVLLARMNGQTLDQIAVSEGRSRERIRQILSEIRRIAAAQPNLFAGFGALDHTSRCEALNCRFDSRFWRRGYTNELPKTASLREAAAPSLRAKAIA</sequence>
<dbReference type="SUPFAM" id="SSF88659">
    <property type="entry name" value="Sigma3 and sigma4 domains of RNA polymerase sigma factors"/>
    <property type="match status" value="1"/>
</dbReference>
<evidence type="ECO:0000313" key="2">
    <source>
        <dbReference type="Proteomes" id="UP000284557"/>
    </source>
</evidence>
<reference evidence="1 2" key="1">
    <citation type="submission" date="2018-08" db="EMBL/GenBank/DDBJ databases">
        <title>Linezolid Resistance in Mycobacterium abscessus: MIC Distribution and Comprehensive Investigation of Resistance Mechanisms.</title>
        <authorList>
            <person name="Ye M."/>
            <person name="Xu L."/>
            <person name="Zou Y."/>
            <person name="Li B."/>
            <person name="Guo Q."/>
            <person name="Zhang Y."/>
            <person name="Zhan M."/>
            <person name="Xu B."/>
            <person name="Yu F."/>
            <person name="Zhang Z."/>
            <person name="Chu H."/>
        </authorList>
    </citation>
    <scope>NUCLEOTIDE SEQUENCE [LARGE SCALE GENOMIC DNA]</scope>
    <source>
        <strain evidence="1 2">G143</strain>
    </source>
</reference>
<dbReference type="AlphaFoldDB" id="A0ABD7HM27"/>
<accession>A0ABD7HM27</accession>
<name>A0ABD7HM27_9MYCO</name>
<protein>
    <submittedName>
        <fullName evidence="1">RNA polymerase subunit sigma-70</fullName>
    </submittedName>
</protein>
<dbReference type="RefSeq" id="WP_119596387.1">
    <property type="nucleotide sequence ID" value="NZ_QXBN01000012.1"/>
</dbReference>
<organism evidence="1 2">
    <name type="scientific">Mycobacteroides abscessus</name>
    <dbReference type="NCBI Taxonomy" id="36809"/>
    <lineage>
        <taxon>Bacteria</taxon>
        <taxon>Bacillati</taxon>
        <taxon>Actinomycetota</taxon>
        <taxon>Actinomycetes</taxon>
        <taxon>Mycobacteriales</taxon>
        <taxon>Mycobacteriaceae</taxon>
        <taxon>Mycobacteroides</taxon>
    </lineage>
</organism>
<proteinExistence type="predicted"/>
<comment type="caution">
    <text evidence="1">The sequence shown here is derived from an EMBL/GenBank/DDBJ whole genome shotgun (WGS) entry which is preliminary data.</text>
</comment>
<gene>
    <name evidence="1" type="ORF">D2E76_15830</name>
</gene>
<dbReference type="InterPro" id="IPR013324">
    <property type="entry name" value="RNA_pol_sigma_r3/r4-like"/>
</dbReference>
<evidence type="ECO:0000313" key="1">
    <source>
        <dbReference type="EMBL" id="RIT36730.1"/>
    </source>
</evidence>
<dbReference type="EMBL" id="QXBN01000012">
    <property type="protein sequence ID" value="RIT36730.1"/>
    <property type="molecule type" value="Genomic_DNA"/>
</dbReference>